<name>A0A972FEV0_9RHOO</name>
<evidence type="ECO:0000313" key="3">
    <source>
        <dbReference type="EMBL" id="NMG04263.1"/>
    </source>
</evidence>
<dbReference type="InterPro" id="IPR038610">
    <property type="entry name" value="FliK-like_C_sf"/>
</dbReference>
<accession>A0A972FEV0</accession>
<proteinExistence type="predicted"/>
<dbReference type="RefSeq" id="WP_168988941.1">
    <property type="nucleotide sequence ID" value="NZ_CAWPHM010000007.1"/>
</dbReference>
<feature type="region of interest" description="Disordered" evidence="1">
    <location>
        <begin position="190"/>
        <end position="225"/>
    </location>
</feature>
<dbReference type="Proteomes" id="UP000599523">
    <property type="component" value="Unassembled WGS sequence"/>
</dbReference>
<keyword evidence="3" id="KW-0966">Cell projection</keyword>
<dbReference type="Gene3D" id="3.30.750.140">
    <property type="match status" value="1"/>
</dbReference>
<gene>
    <name evidence="3" type="ORF">GPA21_15000</name>
</gene>
<protein>
    <submittedName>
        <fullName evidence="3">Flagellar hook-length control protein FliK</fullName>
    </submittedName>
</protein>
<feature type="domain" description="Flagellar hook-length control protein-like C-terminal" evidence="2">
    <location>
        <begin position="318"/>
        <end position="388"/>
    </location>
</feature>
<dbReference type="EMBL" id="WTVM01000106">
    <property type="protein sequence ID" value="NMG04263.1"/>
    <property type="molecule type" value="Genomic_DNA"/>
</dbReference>
<evidence type="ECO:0000313" key="4">
    <source>
        <dbReference type="Proteomes" id="UP000599523"/>
    </source>
</evidence>
<keyword evidence="4" id="KW-1185">Reference proteome</keyword>
<dbReference type="Pfam" id="PF02120">
    <property type="entry name" value="Flg_hook"/>
    <property type="match status" value="1"/>
</dbReference>
<keyword evidence="3" id="KW-0282">Flagellum</keyword>
<reference evidence="3" key="1">
    <citation type="submission" date="2019-12" db="EMBL/GenBank/DDBJ databases">
        <title>Comparative genomics gives insights into the taxonomy of the Azoarcus-Aromatoleum group and reveals separate origins of nif in the plant-associated Azoarcus and non-plant-associated Aromatoleum sub-groups.</title>
        <authorList>
            <person name="Lafos M."/>
            <person name="Maluk M."/>
            <person name="Batista M."/>
            <person name="Junghare M."/>
            <person name="Carmona M."/>
            <person name="Faoro H."/>
            <person name="Cruz L.M."/>
            <person name="Battistoni F."/>
            <person name="De Souza E."/>
            <person name="Pedrosa F."/>
            <person name="Chen W.-M."/>
            <person name="Poole P.S."/>
            <person name="Dixon R.A."/>
            <person name="James E.K."/>
        </authorList>
    </citation>
    <scope>NUCLEOTIDE SEQUENCE</scope>
    <source>
        <strain evidence="3">NSC3</strain>
    </source>
</reference>
<comment type="caution">
    <text evidence="3">The sequence shown here is derived from an EMBL/GenBank/DDBJ whole genome shotgun (WGS) entry which is preliminary data.</text>
</comment>
<evidence type="ECO:0000256" key="1">
    <source>
        <dbReference type="SAM" id="MobiDB-lite"/>
    </source>
</evidence>
<dbReference type="AlphaFoldDB" id="A0A972FEV0"/>
<organism evidence="3 4">
    <name type="scientific">Azoarcus taiwanensis</name>
    <dbReference type="NCBI Taxonomy" id="666964"/>
    <lineage>
        <taxon>Bacteria</taxon>
        <taxon>Pseudomonadati</taxon>
        <taxon>Pseudomonadota</taxon>
        <taxon>Betaproteobacteria</taxon>
        <taxon>Rhodocyclales</taxon>
        <taxon>Zoogloeaceae</taxon>
        <taxon>Azoarcus</taxon>
    </lineage>
</organism>
<sequence length="392" mass="40772">MIPGDLAARLRMLTEASFFDSEPPVQGTAKVREIQARLPQLLPGQQFTANIQRPLPDGTFQAVVAGRSYTLALNHAAKAGDSLELVVTRSTPNAVFAQLANPAGTGAEAAVRPNLSPTGQLISFLLTGQPAAQATALAAGKPLVATPPIATSAPLAAAIRQAVAQSGLFYESHQLQWLSGKMDTAALQREPQSGFAQPRGAPPGGQGAAPQGAATPASSSATPQAQAGLARLAGNAAAITGISESAETDGSSERLAEALRGGAQARMAPVPERLMPLVHQQLDGMATQQYVLHGQAWPGQHFELALEDPGEHGNGQGEDATDWNTTLRLKMPRLGTVEARLQLTREGVAIRLSAADAETATKLERGQAELASALEAADLPLLGFVVERTRNE</sequence>
<keyword evidence="3" id="KW-0969">Cilium</keyword>
<feature type="compositionally biased region" description="Low complexity" evidence="1">
    <location>
        <begin position="208"/>
        <end position="225"/>
    </location>
</feature>
<evidence type="ECO:0000259" key="2">
    <source>
        <dbReference type="Pfam" id="PF02120"/>
    </source>
</evidence>
<dbReference type="InterPro" id="IPR021136">
    <property type="entry name" value="Flagellar_hook_control-like_C"/>
</dbReference>